<evidence type="ECO:0008006" key="5">
    <source>
        <dbReference type="Google" id="ProtNLM"/>
    </source>
</evidence>
<sequence>MQSTQNTTRNPIFFLLFLAVFSPHNFFTAGQTTPAQWDYCSPDGPCPPTFSCDSSTCECRDGIYKRKDPQLRSCRTIVSGTCFMDTDCIQDSYCDTLTRKCTCNADLRQVQHVSLSRSASGSPSIWVAGVPGPVKCVLRPLRHQRQAEPSGEDGTRRTLCTGGSTSWRTPPGETFECYIGVVSMWGWSTEEWVCAVLVGASGVGLRGSHDLVMCCGGRGRTLMGHWLVCGPWTLRSSPEPVVSPPARRLLIWMSPFFPTCFLPSPMGHCYYDFGASCNPTRDEDCNIFEGLQCLEGRCACSDSSLIYEFGAGCRATEGATCGQILPRYRPYWPFSPGAERMYTPHFVKCARGLRCQLKEGDFEQRGICVENTP</sequence>
<dbReference type="OrthoDB" id="5912242at2759"/>
<dbReference type="EMBL" id="LNIX01000036">
    <property type="protein sequence ID" value="OXA39939.1"/>
    <property type="molecule type" value="Genomic_DNA"/>
</dbReference>
<reference evidence="3 4" key="1">
    <citation type="submission" date="2015-12" db="EMBL/GenBank/DDBJ databases">
        <title>The genome of Folsomia candida.</title>
        <authorList>
            <person name="Faddeeva A."/>
            <person name="Derks M.F."/>
            <person name="Anvar Y."/>
            <person name="Smit S."/>
            <person name="Van Straalen N."/>
            <person name="Roelofs D."/>
        </authorList>
    </citation>
    <scope>NUCLEOTIDE SEQUENCE [LARGE SCALE GENOMIC DNA]</scope>
    <source>
        <strain evidence="3 4">VU population</strain>
        <tissue evidence="3">Whole body</tissue>
    </source>
</reference>
<dbReference type="Proteomes" id="UP000198287">
    <property type="component" value="Unassembled WGS sequence"/>
</dbReference>
<comment type="caution">
    <text evidence="3">The sequence shown here is derived from an EMBL/GenBank/DDBJ whole genome shotgun (WGS) entry which is preliminary data.</text>
</comment>
<evidence type="ECO:0000313" key="3">
    <source>
        <dbReference type="EMBL" id="OXA39939.1"/>
    </source>
</evidence>
<evidence type="ECO:0000256" key="2">
    <source>
        <dbReference type="SAM" id="SignalP"/>
    </source>
</evidence>
<organism evidence="3 4">
    <name type="scientific">Folsomia candida</name>
    <name type="common">Springtail</name>
    <dbReference type="NCBI Taxonomy" id="158441"/>
    <lineage>
        <taxon>Eukaryota</taxon>
        <taxon>Metazoa</taxon>
        <taxon>Ecdysozoa</taxon>
        <taxon>Arthropoda</taxon>
        <taxon>Hexapoda</taxon>
        <taxon>Collembola</taxon>
        <taxon>Entomobryomorpha</taxon>
        <taxon>Isotomoidea</taxon>
        <taxon>Isotomidae</taxon>
        <taxon>Proisotominae</taxon>
        <taxon>Folsomia</taxon>
    </lineage>
</organism>
<evidence type="ECO:0000256" key="1">
    <source>
        <dbReference type="SAM" id="MobiDB-lite"/>
    </source>
</evidence>
<keyword evidence="2" id="KW-0732">Signal</keyword>
<feature type="region of interest" description="Disordered" evidence="1">
    <location>
        <begin position="144"/>
        <end position="165"/>
    </location>
</feature>
<proteinExistence type="predicted"/>
<protein>
    <recommendedName>
        <fullName evidence="5">EB domain-containing protein</fullName>
    </recommendedName>
</protein>
<keyword evidence="4" id="KW-1185">Reference proteome</keyword>
<accession>A0A226D3Y9</accession>
<feature type="chain" id="PRO_5013279725" description="EB domain-containing protein" evidence="2">
    <location>
        <begin position="31"/>
        <end position="373"/>
    </location>
</feature>
<evidence type="ECO:0000313" key="4">
    <source>
        <dbReference type="Proteomes" id="UP000198287"/>
    </source>
</evidence>
<gene>
    <name evidence="3" type="ORF">Fcan01_25374</name>
</gene>
<dbReference type="AlphaFoldDB" id="A0A226D3Y9"/>
<name>A0A226D3Y9_FOLCA</name>
<feature type="signal peptide" evidence="2">
    <location>
        <begin position="1"/>
        <end position="30"/>
    </location>
</feature>